<reference evidence="7 8" key="1">
    <citation type="journal article" date="2015" name="Genome Announc.">
        <title>Genome Sequence of Mushroom Soft-Rot Pathogen Janthinobacterium agaricidamnosum.</title>
        <authorList>
            <person name="Graupner K."/>
            <person name="Lackner G."/>
            <person name="Hertweck C."/>
        </authorList>
    </citation>
    <scope>NUCLEOTIDE SEQUENCE [LARGE SCALE GENOMIC DNA]</scope>
    <source>
        <strain evidence="8">NBRC 102515 / DSM 9628</strain>
    </source>
</reference>
<protein>
    <submittedName>
        <fullName evidence="7">ABC transporter family protein</fullName>
    </submittedName>
</protein>
<dbReference type="PANTHER" id="PTHR19211:SF6">
    <property type="entry name" value="BLL7188 PROTEIN"/>
    <property type="match status" value="1"/>
</dbReference>
<evidence type="ECO:0000313" key="8">
    <source>
        <dbReference type="Proteomes" id="UP000027604"/>
    </source>
</evidence>
<dbReference type="GO" id="GO:0016887">
    <property type="term" value="F:ATP hydrolysis activity"/>
    <property type="evidence" value="ECO:0007669"/>
    <property type="project" value="InterPro"/>
</dbReference>
<dbReference type="InterPro" id="IPR027417">
    <property type="entry name" value="P-loop_NTPase"/>
</dbReference>
<dbReference type="FunFam" id="3.40.50.300:FF:001320">
    <property type="entry name" value="Heme ABC transporter ATP-binding protein"/>
    <property type="match status" value="1"/>
</dbReference>
<evidence type="ECO:0000256" key="3">
    <source>
        <dbReference type="ARBA" id="ARBA00022741"/>
    </source>
</evidence>
<dbReference type="SMART" id="SM00382">
    <property type="entry name" value="AAA"/>
    <property type="match status" value="2"/>
</dbReference>
<dbReference type="KEGG" id="jag:GJA_318"/>
<keyword evidence="8" id="KW-1185">Reference proteome</keyword>
<feature type="domain" description="ABC transporter" evidence="6">
    <location>
        <begin position="9"/>
        <end position="243"/>
    </location>
</feature>
<dbReference type="PANTHER" id="PTHR19211">
    <property type="entry name" value="ATP-BINDING TRANSPORT PROTEIN-RELATED"/>
    <property type="match status" value="1"/>
</dbReference>
<dbReference type="Pfam" id="PF00005">
    <property type="entry name" value="ABC_tran"/>
    <property type="match status" value="2"/>
</dbReference>
<dbReference type="RefSeq" id="WP_242404419.1">
    <property type="nucleotide sequence ID" value="NZ_BCTH01000024.1"/>
</dbReference>
<feature type="region of interest" description="Disordered" evidence="5">
    <location>
        <begin position="249"/>
        <end position="278"/>
    </location>
</feature>
<dbReference type="InterPro" id="IPR003439">
    <property type="entry name" value="ABC_transporter-like_ATP-bd"/>
</dbReference>
<dbReference type="PROSITE" id="PS50893">
    <property type="entry name" value="ABC_TRANSPORTER_2"/>
    <property type="match status" value="2"/>
</dbReference>
<evidence type="ECO:0000256" key="1">
    <source>
        <dbReference type="ARBA" id="ARBA00022475"/>
    </source>
</evidence>
<organism evidence="7 8">
    <name type="scientific">Janthinobacterium agaricidamnosum NBRC 102515 = DSM 9628</name>
    <dbReference type="NCBI Taxonomy" id="1349767"/>
    <lineage>
        <taxon>Bacteria</taxon>
        <taxon>Pseudomonadati</taxon>
        <taxon>Pseudomonadota</taxon>
        <taxon>Betaproteobacteria</taxon>
        <taxon>Burkholderiales</taxon>
        <taxon>Oxalobacteraceae</taxon>
        <taxon>Janthinobacterium</taxon>
    </lineage>
</organism>
<evidence type="ECO:0000256" key="4">
    <source>
        <dbReference type="ARBA" id="ARBA00022840"/>
    </source>
</evidence>
<dbReference type="HOGENOM" id="CLU_000604_36_0_4"/>
<keyword evidence="2" id="KW-0677">Repeat</keyword>
<dbReference type="InterPro" id="IPR050611">
    <property type="entry name" value="ABCF"/>
</dbReference>
<keyword evidence="1" id="KW-1003">Cell membrane</keyword>
<dbReference type="Proteomes" id="UP000027604">
    <property type="component" value="Chromosome I"/>
</dbReference>
<dbReference type="Gene3D" id="3.40.50.300">
    <property type="entry name" value="P-loop containing nucleotide triphosphate hydrolases"/>
    <property type="match status" value="2"/>
</dbReference>
<dbReference type="GO" id="GO:0005524">
    <property type="term" value="F:ATP binding"/>
    <property type="evidence" value="ECO:0007669"/>
    <property type="project" value="UniProtKB-KW"/>
</dbReference>
<keyword evidence="3" id="KW-0547">Nucleotide-binding</keyword>
<dbReference type="PATRIC" id="fig|1349767.4.peg.1006"/>
<dbReference type="SUPFAM" id="SSF52540">
    <property type="entry name" value="P-loop containing nucleoside triphosphate hydrolases"/>
    <property type="match status" value="2"/>
</dbReference>
<gene>
    <name evidence="7" type="ORF">GJA_318</name>
</gene>
<sequence length="544" mass="59262">MSARMSTLLQLDRISCILPDGRTLFHDLQHSFKPRRIGLVGANGTGKTLLGRLLAGLDRPASGAVRRAGSVYYVAQHLDPLRFPSVAALAGVDAVLAALARIAAGSVDAAAADYALMADDWDAPARLMGSLAGIGLGHLAPDTASGQLSGGERQRIALMGAWLSHADWLILDEPSNHLDASQRQQLCGQIRRWPHGLILISHDRGLLEHVDEIVELSAHGLTAYGGNYHVYQQQRSAEQAAFQATLHAEKAGARRQRREQDAQLERQMRRKAGGDRGARDANLSKLMLGLRKDQSENTLGKLRQHAEQAREHSRQRVADARQRCAPEWERLLLAPGGMVPNGKMVLELRELVLPYGQYEPLNLTIKGPLRLAVGGDNGSGKSTLLRIIAGQLQARSGEVIRHGHLAWLDQHAGLLQAGQSALQRVQQRNALLSEGEIRTRLVLLGIDAARVNMPSGQLSGGERLKVALAAELYAERPPQLLLLDEPDNHLDLASLAALEQMLSQYQGALMVVSHDAAFLSKLNLDTTSLKLQKNTVMPPLFTKY</sequence>
<dbReference type="STRING" id="1349767.GJA_318"/>
<accession>W0UWZ1</accession>
<keyword evidence="4" id="KW-0067">ATP-binding</keyword>
<proteinExistence type="predicted"/>
<evidence type="ECO:0000256" key="2">
    <source>
        <dbReference type="ARBA" id="ARBA00022737"/>
    </source>
</evidence>
<keyword evidence="1" id="KW-0472">Membrane</keyword>
<dbReference type="AlphaFoldDB" id="W0UWZ1"/>
<dbReference type="EMBL" id="HG322949">
    <property type="protein sequence ID" value="CDG80979.1"/>
    <property type="molecule type" value="Genomic_DNA"/>
</dbReference>
<evidence type="ECO:0000259" key="6">
    <source>
        <dbReference type="PROSITE" id="PS50893"/>
    </source>
</evidence>
<evidence type="ECO:0000313" key="7">
    <source>
        <dbReference type="EMBL" id="CDG80979.1"/>
    </source>
</evidence>
<feature type="domain" description="ABC transporter" evidence="6">
    <location>
        <begin position="343"/>
        <end position="544"/>
    </location>
</feature>
<name>W0UWZ1_9BURK</name>
<evidence type="ECO:0000256" key="5">
    <source>
        <dbReference type="SAM" id="MobiDB-lite"/>
    </source>
</evidence>
<dbReference type="InterPro" id="IPR003593">
    <property type="entry name" value="AAA+_ATPase"/>
</dbReference>
<dbReference type="eggNOG" id="COG0488">
    <property type="taxonomic scope" value="Bacteria"/>
</dbReference>
<dbReference type="CDD" id="cd03221">
    <property type="entry name" value="ABCF_EF-3"/>
    <property type="match status" value="1"/>
</dbReference>